<protein>
    <submittedName>
        <fullName evidence="1">Uncharacterized protein</fullName>
    </submittedName>
</protein>
<organism evidence="1 2">
    <name type="scientific">Tricholomella constricta</name>
    <dbReference type="NCBI Taxonomy" id="117010"/>
    <lineage>
        <taxon>Eukaryota</taxon>
        <taxon>Fungi</taxon>
        <taxon>Dikarya</taxon>
        <taxon>Basidiomycota</taxon>
        <taxon>Agaricomycotina</taxon>
        <taxon>Agaricomycetes</taxon>
        <taxon>Agaricomycetidae</taxon>
        <taxon>Agaricales</taxon>
        <taxon>Tricholomatineae</taxon>
        <taxon>Lyophyllaceae</taxon>
        <taxon>Tricholomella</taxon>
    </lineage>
</organism>
<evidence type="ECO:0000313" key="1">
    <source>
        <dbReference type="EMBL" id="KAF5371958.1"/>
    </source>
</evidence>
<proteinExistence type="predicted"/>
<dbReference type="EMBL" id="JAACJP010000044">
    <property type="protein sequence ID" value="KAF5371958.1"/>
    <property type="molecule type" value="Genomic_DNA"/>
</dbReference>
<comment type="caution">
    <text evidence="1">The sequence shown here is derived from an EMBL/GenBank/DDBJ whole genome shotgun (WGS) entry which is preliminary data.</text>
</comment>
<sequence length="90" mass="9618">MVSDHIACAPGEWRVEASHIPRELQKATAAISGLGLVKVGVPDVASPDFTTYFVQSLVKKLATALTNPTHLVVPASSRASLTLRVEHVRC</sequence>
<keyword evidence="2" id="KW-1185">Reference proteome</keyword>
<name>A0A8H5GVG2_9AGAR</name>
<dbReference type="AlphaFoldDB" id="A0A8H5GVG2"/>
<gene>
    <name evidence="1" type="ORF">D9615_008118</name>
</gene>
<reference evidence="1 2" key="1">
    <citation type="journal article" date="2020" name="ISME J.">
        <title>Uncovering the hidden diversity of litter-decomposition mechanisms in mushroom-forming fungi.</title>
        <authorList>
            <person name="Floudas D."/>
            <person name="Bentzer J."/>
            <person name="Ahren D."/>
            <person name="Johansson T."/>
            <person name="Persson P."/>
            <person name="Tunlid A."/>
        </authorList>
    </citation>
    <scope>NUCLEOTIDE SEQUENCE [LARGE SCALE GENOMIC DNA]</scope>
    <source>
        <strain evidence="1 2">CBS 661.87</strain>
    </source>
</reference>
<evidence type="ECO:0000313" key="2">
    <source>
        <dbReference type="Proteomes" id="UP000565441"/>
    </source>
</evidence>
<accession>A0A8H5GVG2</accession>
<dbReference type="Proteomes" id="UP000565441">
    <property type="component" value="Unassembled WGS sequence"/>
</dbReference>